<dbReference type="Gene3D" id="3.40.630.30">
    <property type="match status" value="1"/>
</dbReference>
<accession>A0A3D4RJ47</accession>
<gene>
    <name evidence="2" type="primary">ywfD</name>
    <name evidence="2" type="ORF">ikelab_17340</name>
    <name evidence="3" type="ORF">OF801_09530</name>
</gene>
<dbReference type="OMA" id="QWINGYP"/>
<dbReference type="EMBL" id="CP109635">
    <property type="protein sequence ID" value="UYT10182.1"/>
    <property type="molecule type" value="Genomic_DNA"/>
</dbReference>
<dbReference type="InterPro" id="IPR016181">
    <property type="entry name" value="Acyl_CoA_acyltransferase"/>
</dbReference>
<evidence type="ECO:0000313" key="3">
    <source>
        <dbReference type="EMBL" id="UYT10182.1"/>
    </source>
</evidence>
<dbReference type="InterPro" id="IPR000182">
    <property type="entry name" value="GNAT_dom"/>
</dbReference>
<proteinExistence type="predicted"/>
<evidence type="ECO:0000313" key="2">
    <source>
        <dbReference type="EMBL" id="GFO52459.1"/>
    </source>
</evidence>
<protein>
    <submittedName>
        <fullName evidence="2 3">N-acetyltransferase</fullName>
        <ecNumber evidence="3">2.3.1.-</ecNumber>
    </submittedName>
</protein>
<dbReference type="EMBL" id="BLXU01000011">
    <property type="protein sequence ID" value="GFO52459.1"/>
    <property type="molecule type" value="Genomic_DNA"/>
</dbReference>
<reference evidence="2 4" key="1">
    <citation type="submission" date="2020-06" db="EMBL/GenBank/DDBJ databases">
        <title>Draft genome sequence of Lactic acid bacteria from Okinawan-style tofu.</title>
        <authorList>
            <person name="Takara I."/>
            <person name="Ikematsu S."/>
        </authorList>
    </citation>
    <scope>NUCLEOTIDE SEQUENCE [LARGE SCALE GENOMIC DNA]</scope>
    <source>
        <strain evidence="2">Lg38</strain>
        <strain evidence="4">lg38</strain>
    </source>
</reference>
<dbReference type="AlphaFoldDB" id="A0A3D4RJ47"/>
<name>A0A3D4RJ47_9LACT</name>
<dbReference type="CDD" id="cd04301">
    <property type="entry name" value="NAT_SF"/>
    <property type="match status" value="1"/>
</dbReference>
<evidence type="ECO:0000259" key="1">
    <source>
        <dbReference type="PROSITE" id="PS51186"/>
    </source>
</evidence>
<evidence type="ECO:0000313" key="4">
    <source>
        <dbReference type="Proteomes" id="UP000504756"/>
    </source>
</evidence>
<dbReference type="SUPFAM" id="SSF55729">
    <property type="entry name" value="Acyl-CoA N-acyltransferases (Nat)"/>
    <property type="match status" value="1"/>
</dbReference>
<dbReference type="Proteomes" id="UP001164042">
    <property type="component" value="Chromosome"/>
</dbReference>
<dbReference type="PROSITE" id="PS51186">
    <property type="entry name" value="GNAT"/>
    <property type="match status" value="1"/>
</dbReference>
<dbReference type="Proteomes" id="UP000504756">
    <property type="component" value="Unassembled WGS sequence"/>
</dbReference>
<keyword evidence="3" id="KW-0012">Acyltransferase</keyword>
<organism evidence="2 4">
    <name type="scientific">Lactococcus garvieae</name>
    <dbReference type="NCBI Taxonomy" id="1363"/>
    <lineage>
        <taxon>Bacteria</taxon>
        <taxon>Bacillati</taxon>
        <taxon>Bacillota</taxon>
        <taxon>Bacilli</taxon>
        <taxon>Lactobacillales</taxon>
        <taxon>Streptococcaceae</taxon>
        <taxon>Lactococcus</taxon>
    </lineage>
</organism>
<dbReference type="GO" id="GO:0016747">
    <property type="term" value="F:acyltransferase activity, transferring groups other than amino-acyl groups"/>
    <property type="evidence" value="ECO:0007669"/>
    <property type="project" value="InterPro"/>
</dbReference>
<reference evidence="3" key="2">
    <citation type="submission" date="2022-10" db="EMBL/GenBank/DDBJ databases">
        <title>Genome assembly of Lactococcus garvieae isolates from cricket gut.</title>
        <authorList>
            <person name="Luecke A.R."/>
            <person name="Brown A.M.V."/>
            <person name="Wakeman C.A."/>
        </authorList>
    </citation>
    <scope>NUCLEOTIDE SEQUENCE</scope>
    <source>
        <strain evidence="3">Alexii-11_2</strain>
    </source>
</reference>
<dbReference type="RefSeq" id="WP_003133140.1">
    <property type="nucleotide sequence ID" value="NZ_AP027239.1"/>
</dbReference>
<dbReference type="Pfam" id="PF00583">
    <property type="entry name" value="Acetyltransf_1"/>
    <property type="match status" value="1"/>
</dbReference>
<dbReference type="EC" id="2.3.1.-" evidence="3"/>
<feature type="domain" description="N-acetyltransferase" evidence="1">
    <location>
        <begin position="2"/>
        <end position="168"/>
    </location>
</feature>
<keyword evidence="2" id="KW-0808">Transferase</keyword>
<sequence length="172" mass="19497">MIYLRKATTADVAAIMPIIAQAREFLGKSGSDQWQAEYPAQSDIENFIYKAVGYVLIVDEKVAGFCAVITGEDTQYTKIYNGEWLNDSLDYVTVHCLALSDHYRGLGLTKYLFSNIFTLMQARGYKDFRVDTHPANAVMQAVFEREGFEKRGMVFYEGDRIAYQLLLGEGDE</sequence>